<dbReference type="STRING" id="1507870.A0A1V8SH66"/>
<dbReference type="OrthoDB" id="3064516at2759"/>
<evidence type="ECO:0000313" key="2">
    <source>
        <dbReference type="Proteomes" id="UP000192596"/>
    </source>
</evidence>
<accession>A0A1V8SH66</accession>
<sequence length="97" mass="10688">MIIAISTKPVTSGSQWPSVNWANYDINPVRIDHDVEGFETAVCSYGTDLVSLQGSQKRYLYDPGRTVVAQSDHEYVTVGDLLAAVDRYKRLIAAVLA</sequence>
<proteinExistence type="predicted"/>
<dbReference type="AlphaFoldDB" id="A0A1V8SH66"/>
<reference evidence="2" key="1">
    <citation type="submission" date="2017-03" db="EMBL/GenBank/DDBJ databases">
        <title>Genomes of endolithic fungi from Antarctica.</title>
        <authorList>
            <person name="Coleine C."/>
            <person name="Masonjones S."/>
            <person name="Stajich J.E."/>
        </authorList>
    </citation>
    <scope>NUCLEOTIDE SEQUENCE [LARGE SCALE GENOMIC DNA]</scope>
    <source>
        <strain evidence="2">CCFEE 5527</strain>
    </source>
</reference>
<evidence type="ECO:0000313" key="1">
    <source>
        <dbReference type="EMBL" id="OQN98485.1"/>
    </source>
</evidence>
<dbReference type="InParanoid" id="A0A1V8SH66"/>
<dbReference type="Proteomes" id="UP000192596">
    <property type="component" value="Unassembled WGS sequence"/>
</dbReference>
<protein>
    <submittedName>
        <fullName evidence="1">Uncharacterized protein</fullName>
    </submittedName>
</protein>
<organism evidence="1 2">
    <name type="scientific">Cryoendolithus antarcticus</name>
    <dbReference type="NCBI Taxonomy" id="1507870"/>
    <lineage>
        <taxon>Eukaryota</taxon>
        <taxon>Fungi</taxon>
        <taxon>Dikarya</taxon>
        <taxon>Ascomycota</taxon>
        <taxon>Pezizomycotina</taxon>
        <taxon>Dothideomycetes</taxon>
        <taxon>Dothideomycetidae</taxon>
        <taxon>Cladosporiales</taxon>
        <taxon>Cladosporiaceae</taxon>
        <taxon>Cryoendolithus</taxon>
    </lineage>
</organism>
<keyword evidence="2" id="KW-1185">Reference proteome</keyword>
<dbReference type="EMBL" id="NAJO01000045">
    <property type="protein sequence ID" value="OQN98485.1"/>
    <property type="molecule type" value="Genomic_DNA"/>
</dbReference>
<name>A0A1V8SH66_9PEZI</name>
<gene>
    <name evidence="1" type="ORF">B0A48_15746</name>
</gene>
<comment type="caution">
    <text evidence="1">The sequence shown here is derived from an EMBL/GenBank/DDBJ whole genome shotgun (WGS) entry which is preliminary data.</text>
</comment>